<proteinExistence type="predicted"/>
<organism evidence="1 2">
    <name type="scientific">Terasakiella brassicae</name>
    <dbReference type="NCBI Taxonomy" id="1634917"/>
    <lineage>
        <taxon>Bacteria</taxon>
        <taxon>Pseudomonadati</taxon>
        <taxon>Pseudomonadota</taxon>
        <taxon>Alphaproteobacteria</taxon>
        <taxon>Rhodospirillales</taxon>
        <taxon>Terasakiellaceae</taxon>
        <taxon>Terasakiella</taxon>
    </lineage>
</organism>
<dbReference type="EMBL" id="BMHV01000029">
    <property type="protein sequence ID" value="GGF73651.1"/>
    <property type="molecule type" value="Genomic_DNA"/>
</dbReference>
<comment type="caution">
    <text evidence="1">The sequence shown here is derived from an EMBL/GenBank/DDBJ whole genome shotgun (WGS) entry which is preliminary data.</text>
</comment>
<evidence type="ECO:0000313" key="1">
    <source>
        <dbReference type="EMBL" id="GGF73651.1"/>
    </source>
</evidence>
<gene>
    <name evidence="1" type="ORF">GCM10011332_29630</name>
</gene>
<dbReference type="RefSeq" id="WP_188666662.1">
    <property type="nucleotide sequence ID" value="NZ_BMHV01000029.1"/>
</dbReference>
<dbReference type="Proteomes" id="UP000632498">
    <property type="component" value="Unassembled WGS sequence"/>
</dbReference>
<protein>
    <submittedName>
        <fullName evidence="1">Uncharacterized protein</fullName>
    </submittedName>
</protein>
<evidence type="ECO:0000313" key="2">
    <source>
        <dbReference type="Proteomes" id="UP000632498"/>
    </source>
</evidence>
<reference evidence="1" key="1">
    <citation type="journal article" date="2014" name="Int. J. Syst. Evol. Microbiol.">
        <title>Complete genome sequence of Corynebacterium casei LMG S-19264T (=DSM 44701T), isolated from a smear-ripened cheese.</title>
        <authorList>
            <consortium name="US DOE Joint Genome Institute (JGI-PGF)"/>
            <person name="Walter F."/>
            <person name="Albersmeier A."/>
            <person name="Kalinowski J."/>
            <person name="Ruckert C."/>
        </authorList>
    </citation>
    <scope>NUCLEOTIDE SEQUENCE</scope>
    <source>
        <strain evidence="1">CGMCC 1.15254</strain>
    </source>
</reference>
<dbReference type="AlphaFoldDB" id="A0A917C7D3"/>
<name>A0A917C7D3_9PROT</name>
<sequence>MSSALPNAQFSHIKNAELRRIILQALSDMKTLLEQTPCLSALSLADQLNEIKKAAFEKMYAIGRQTTKRDLSEDVLKAIRALQDAFGQIIVAISPMDNVRYCLDEIWMKELNND</sequence>
<reference evidence="1" key="2">
    <citation type="submission" date="2020-09" db="EMBL/GenBank/DDBJ databases">
        <authorList>
            <person name="Sun Q."/>
            <person name="Zhou Y."/>
        </authorList>
    </citation>
    <scope>NUCLEOTIDE SEQUENCE</scope>
    <source>
        <strain evidence="1">CGMCC 1.15254</strain>
    </source>
</reference>
<accession>A0A917C7D3</accession>
<keyword evidence="2" id="KW-1185">Reference proteome</keyword>